<name>A0A4V1C6Q4_PYROR</name>
<reference evidence="2 3" key="1">
    <citation type="journal article" date="2019" name="Mol. Biol. Evol.">
        <title>Blast fungal genomes show frequent chromosomal changes, gene gains and losses, and effector gene turnover.</title>
        <authorList>
            <person name="Gomez Luciano L.B."/>
            <person name="Jason Tsai I."/>
            <person name="Chuma I."/>
            <person name="Tosa Y."/>
            <person name="Chen Y.H."/>
            <person name="Li J.Y."/>
            <person name="Li M.Y."/>
            <person name="Jade Lu M.Y."/>
            <person name="Nakayashiki H."/>
            <person name="Li W.H."/>
        </authorList>
    </citation>
    <scope>NUCLEOTIDE SEQUENCE [LARGE SCALE GENOMIC DNA]</scope>
    <source>
        <strain evidence="2">MZ5-1-6</strain>
    </source>
</reference>
<organism evidence="2 3">
    <name type="scientific">Pyricularia oryzae</name>
    <name type="common">Rice blast fungus</name>
    <name type="synonym">Magnaporthe oryzae</name>
    <dbReference type="NCBI Taxonomy" id="318829"/>
    <lineage>
        <taxon>Eukaryota</taxon>
        <taxon>Fungi</taxon>
        <taxon>Dikarya</taxon>
        <taxon>Ascomycota</taxon>
        <taxon>Pezizomycotina</taxon>
        <taxon>Sordariomycetes</taxon>
        <taxon>Sordariomycetidae</taxon>
        <taxon>Magnaporthales</taxon>
        <taxon>Pyriculariaceae</taxon>
        <taxon>Pyricularia</taxon>
    </lineage>
</organism>
<accession>A0A4V1C6Q4</accession>
<dbReference type="AlphaFoldDB" id="A0A4V1C6Q4"/>
<feature type="compositionally biased region" description="Polar residues" evidence="1">
    <location>
        <begin position="30"/>
        <end position="43"/>
    </location>
</feature>
<protein>
    <submittedName>
        <fullName evidence="2">Uncharacterized protein</fullName>
    </submittedName>
</protein>
<gene>
    <name evidence="2" type="ORF">PoMZ_07640</name>
</gene>
<dbReference type="EMBL" id="CP034207">
    <property type="protein sequence ID" value="QBZ60698.1"/>
    <property type="molecule type" value="Genomic_DNA"/>
</dbReference>
<sequence length="134" mass="15082">MLDKDNPTSSTCRAKAWITLEPQGSAYPWDQNQGSEGVASCSSALRRRQVSTRNEQPKRIPTHYRSATMHSVAQKLEQREQKFLRTVEAVNGRSPPQPHLAQGRANRIPAILTSSPLRELLLLLPSLERKKATR</sequence>
<proteinExistence type="predicted"/>
<feature type="region of interest" description="Disordered" evidence="1">
    <location>
        <begin position="25"/>
        <end position="57"/>
    </location>
</feature>
<evidence type="ECO:0000313" key="3">
    <source>
        <dbReference type="Proteomes" id="UP000294847"/>
    </source>
</evidence>
<dbReference type="Proteomes" id="UP000294847">
    <property type="component" value="Chromosome 4"/>
</dbReference>
<evidence type="ECO:0000256" key="1">
    <source>
        <dbReference type="SAM" id="MobiDB-lite"/>
    </source>
</evidence>
<evidence type="ECO:0000313" key="2">
    <source>
        <dbReference type="EMBL" id="QBZ60698.1"/>
    </source>
</evidence>